<reference evidence="1 2" key="1">
    <citation type="submission" date="2013-12" db="EMBL/GenBank/DDBJ databases">
        <title>Draft genome of the parsitic nematode Ancylostoma duodenale.</title>
        <authorList>
            <person name="Mitreva M."/>
        </authorList>
    </citation>
    <scope>NUCLEOTIDE SEQUENCE [LARGE SCALE GENOMIC DNA]</scope>
    <source>
        <strain evidence="1 2">Zhejiang</strain>
    </source>
</reference>
<sequence>MKYGYPKKGVQLSLGFGIVKLARPLVGPMTERIRVNIHTKSRTGVILAYNVAIIEVHVSRYYF</sequence>
<evidence type="ECO:0000313" key="2">
    <source>
        <dbReference type="Proteomes" id="UP000054047"/>
    </source>
</evidence>
<dbReference type="EMBL" id="KN733814">
    <property type="protein sequence ID" value="KIH57880.1"/>
    <property type="molecule type" value="Genomic_DNA"/>
</dbReference>
<keyword evidence="2" id="KW-1185">Reference proteome</keyword>
<gene>
    <name evidence="1" type="ORF">ANCDUO_11925</name>
</gene>
<dbReference type="AlphaFoldDB" id="A0A0C2GA99"/>
<dbReference type="OrthoDB" id="5819528at2759"/>
<evidence type="ECO:0000313" key="1">
    <source>
        <dbReference type="EMBL" id="KIH57880.1"/>
    </source>
</evidence>
<accession>A0A0C2GA99</accession>
<dbReference type="Proteomes" id="UP000054047">
    <property type="component" value="Unassembled WGS sequence"/>
</dbReference>
<name>A0A0C2GA99_9BILA</name>
<protein>
    <submittedName>
        <fullName evidence="1">Uncharacterized protein</fullName>
    </submittedName>
</protein>
<organism evidence="1 2">
    <name type="scientific">Ancylostoma duodenale</name>
    <dbReference type="NCBI Taxonomy" id="51022"/>
    <lineage>
        <taxon>Eukaryota</taxon>
        <taxon>Metazoa</taxon>
        <taxon>Ecdysozoa</taxon>
        <taxon>Nematoda</taxon>
        <taxon>Chromadorea</taxon>
        <taxon>Rhabditida</taxon>
        <taxon>Rhabditina</taxon>
        <taxon>Rhabditomorpha</taxon>
        <taxon>Strongyloidea</taxon>
        <taxon>Ancylostomatidae</taxon>
        <taxon>Ancylostomatinae</taxon>
        <taxon>Ancylostoma</taxon>
    </lineage>
</organism>
<proteinExistence type="predicted"/>